<dbReference type="PIR" id="A75508">
    <property type="entry name" value="A75508"/>
</dbReference>
<feature type="compositionally biased region" description="Polar residues" evidence="1">
    <location>
        <begin position="80"/>
        <end position="93"/>
    </location>
</feature>
<evidence type="ECO:0000256" key="1">
    <source>
        <dbReference type="SAM" id="MobiDB-lite"/>
    </source>
</evidence>
<proteinExistence type="predicted"/>
<dbReference type="OrthoDB" id="10005201at2"/>
<evidence type="ECO:0000313" key="2">
    <source>
        <dbReference type="EMBL" id="AAF10114.1"/>
    </source>
</evidence>
<feature type="region of interest" description="Disordered" evidence="1">
    <location>
        <begin position="1"/>
        <end position="21"/>
    </location>
</feature>
<feature type="region of interest" description="Disordered" evidence="1">
    <location>
        <begin position="55"/>
        <end position="103"/>
    </location>
</feature>
<dbReference type="InParanoid" id="Q9RWY4"/>
<dbReference type="KEGG" id="dra:DR_0531"/>
<reference evidence="2 3" key="1">
    <citation type="journal article" date="1999" name="Science">
        <title>Genome sequence of the radioresistant bacterium Deinococcus radiodurans R1.</title>
        <authorList>
            <person name="White O."/>
            <person name="Eisen J.A."/>
            <person name="Heidelberg J.F."/>
            <person name="Hickey E.K."/>
            <person name="Peterson J.D."/>
            <person name="Dodson R.J."/>
            <person name="Haft D.H."/>
            <person name="Gwinn M.L."/>
            <person name="Nelson W.C."/>
            <person name="Richardson D.L."/>
            <person name="Moffat K.S."/>
            <person name="Qin H."/>
            <person name="Jiang L."/>
            <person name="Pamphile W."/>
            <person name="Crosby M."/>
            <person name="Shen M."/>
            <person name="Vamathevan J.J."/>
            <person name="Lam P."/>
            <person name="McDonald L."/>
            <person name="Utterback T."/>
            <person name="Zalewski C."/>
            <person name="Makarova K.S."/>
            <person name="Aravind L."/>
            <person name="Daly M.J."/>
            <person name="Minton K.W."/>
            <person name="Fleischmann R.D."/>
            <person name="Ketchum K.A."/>
            <person name="Nelson K.E."/>
            <person name="Salzberg S."/>
            <person name="Smith H.O."/>
            <person name="Venter J.C."/>
            <person name="Fraser C.M."/>
        </authorList>
    </citation>
    <scope>NUCLEOTIDE SEQUENCE [LARGE SCALE GENOMIC DNA]</scope>
    <source>
        <strain evidence="3">ATCC 13939 / DSM 20539 / JCM 16871 / LMG 4051 / NBRC 15346 / NCIMB 9279 / R1 / VKM B-1422</strain>
    </source>
</reference>
<dbReference type="HOGENOM" id="CLU_1330130_0_0_0"/>
<dbReference type="STRING" id="243230.DR_0531"/>
<sequence>MKPPHMAGTGRGQAGGLAQSLPESTASGAACIFVCVKAPQKPLKPVFYSGAEAKTPAQTGKTVENGAGGLSRIVSPPTAPITSRPTPTHTGTAQGEREKPAPSAQKLFTLPPLGGEGSPGGFRGEVFSTPTPQVLAFTPSPRVLYRELCEQHASLSEYIEREAPEMRARGEYDALGELEKIAGRLLDRLSELQASGAHLGSAGGAR</sequence>
<dbReference type="PATRIC" id="fig|243230.17.peg.708"/>
<name>Q9RWY4_DEIRA</name>
<dbReference type="AlphaFoldDB" id="Q9RWY4"/>
<dbReference type="Proteomes" id="UP000002524">
    <property type="component" value="Chromosome 1"/>
</dbReference>
<accession>Q9RWY4</accession>
<dbReference type="EMBL" id="AE000513">
    <property type="protein sequence ID" value="AAF10114.1"/>
    <property type="molecule type" value="Genomic_DNA"/>
</dbReference>
<dbReference type="EnsemblBacteria" id="AAF10114">
    <property type="protein sequence ID" value="AAF10114"/>
    <property type="gene ID" value="DR_0531"/>
</dbReference>
<protein>
    <submittedName>
        <fullName evidence="2">Uncharacterized protein</fullName>
    </submittedName>
</protein>
<evidence type="ECO:0000313" key="3">
    <source>
        <dbReference type="Proteomes" id="UP000002524"/>
    </source>
</evidence>
<dbReference type="PaxDb" id="243230-DR_0531"/>
<organism evidence="2 3">
    <name type="scientific">Deinococcus radiodurans (strain ATCC 13939 / DSM 20539 / JCM 16871 / CCUG 27074 / LMG 4051 / NBRC 15346 / NCIMB 9279 / VKM B-1422 / R1)</name>
    <dbReference type="NCBI Taxonomy" id="243230"/>
    <lineage>
        <taxon>Bacteria</taxon>
        <taxon>Thermotogati</taxon>
        <taxon>Deinococcota</taxon>
        <taxon>Deinococci</taxon>
        <taxon>Deinococcales</taxon>
        <taxon>Deinococcaceae</taxon>
        <taxon>Deinococcus</taxon>
    </lineage>
</organism>
<gene>
    <name evidence="2" type="ordered locus">DR_0531</name>
</gene>
<keyword evidence="3" id="KW-1185">Reference proteome</keyword>